<protein>
    <submittedName>
        <fullName evidence="3">Phosphotransferase</fullName>
    </submittedName>
</protein>
<organism evidence="3 4">
    <name type="scientific">Pontibacter rugosus</name>
    <dbReference type="NCBI Taxonomy" id="1745966"/>
    <lineage>
        <taxon>Bacteria</taxon>
        <taxon>Pseudomonadati</taxon>
        <taxon>Bacteroidota</taxon>
        <taxon>Cytophagia</taxon>
        <taxon>Cytophagales</taxon>
        <taxon>Hymenobacteraceae</taxon>
        <taxon>Pontibacter</taxon>
    </lineage>
</organism>
<dbReference type="RefSeq" id="WP_377523516.1">
    <property type="nucleotide sequence ID" value="NZ_JBHTLD010000029.1"/>
</dbReference>
<evidence type="ECO:0000313" key="3">
    <source>
        <dbReference type="EMBL" id="MFD1185619.1"/>
    </source>
</evidence>
<evidence type="ECO:0000259" key="2">
    <source>
        <dbReference type="Pfam" id="PF01636"/>
    </source>
</evidence>
<dbReference type="InterPro" id="IPR050249">
    <property type="entry name" value="Pseudomonas-type_ThrB"/>
</dbReference>
<evidence type="ECO:0000256" key="1">
    <source>
        <dbReference type="ARBA" id="ARBA00038240"/>
    </source>
</evidence>
<dbReference type="EMBL" id="JBHTLD010000029">
    <property type="protein sequence ID" value="MFD1185619.1"/>
    <property type="molecule type" value="Genomic_DNA"/>
</dbReference>
<dbReference type="Gene3D" id="3.30.200.20">
    <property type="entry name" value="Phosphorylase Kinase, domain 1"/>
    <property type="match status" value="1"/>
</dbReference>
<sequence>MNIFPVIDSTLSAKHLGVWVAEKYALAAETTCRLFRTNMNHTYLVTASGKKYVLRVYSHNKRTATEIAEEIRLLNLLKDSDIDVSYPLPDKDGTYMQLINAPEGERAAVLFSFGEGGKVRNLTEELSYAIGAMMAKIHQRALHEQLNRTKYSIHHLAELPYQHMKAFFSESLEEMKFVKAAGTLLNSVFDKDTAARIRAGVVHLDIWYDNMSITDNGRITLFDFDNAGNGWCVLDIGYFCIQLFYVEQDKAVYEQKLENFLQGYQQLASVSEDELKLIPYAGLAIWIYYLGVQAERFDNFSNIFYTENYLKMYLGKVKQWLNYHAIEV</sequence>
<evidence type="ECO:0000313" key="4">
    <source>
        <dbReference type="Proteomes" id="UP001597094"/>
    </source>
</evidence>
<comment type="caution">
    <text evidence="3">The sequence shown here is derived from an EMBL/GenBank/DDBJ whole genome shotgun (WGS) entry which is preliminary data.</text>
</comment>
<name>A0ABW3SL79_9BACT</name>
<dbReference type="PANTHER" id="PTHR21064:SF6">
    <property type="entry name" value="AMINOGLYCOSIDE PHOSPHOTRANSFERASE DOMAIN-CONTAINING PROTEIN"/>
    <property type="match status" value="1"/>
</dbReference>
<dbReference type="InterPro" id="IPR002575">
    <property type="entry name" value="Aminoglycoside_PTrfase"/>
</dbReference>
<dbReference type="SUPFAM" id="SSF56112">
    <property type="entry name" value="Protein kinase-like (PK-like)"/>
    <property type="match status" value="1"/>
</dbReference>
<accession>A0ABW3SL79</accession>
<proteinExistence type="inferred from homology"/>
<dbReference type="Proteomes" id="UP001597094">
    <property type="component" value="Unassembled WGS sequence"/>
</dbReference>
<keyword evidence="4" id="KW-1185">Reference proteome</keyword>
<dbReference type="PANTHER" id="PTHR21064">
    <property type="entry name" value="AMINOGLYCOSIDE PHOSPHOTRANSFERASE DOMAIN-CONTAINING PROTEIN-RELATED"/>
    <property type="match status" value="1"/>
</dbReference>
<dbReference type="InterPro" id="IPR011009">
    <property type="entry name" value="Kinase-like_dom_sf"/>
</dbReference>
<comment type="similarity">
    <text evidence="1">Belongs to the pseudomonas-type ThrB family.</text>
</comment>
<dbReference type="Gene3D" id="3.90.1200.10">
    <property type="match status" value="1"/>
</dbReference>
<dbReference type="Pfam" id="PF01636">
    <property type="entry name" value="APH"/>
    <property type="match status" value="1"/>
</dbReference>
<gene>
    <name evidence="3" type="ORF">ACFQ2O_05305</name>
</gene>
<reference evidence="4" key="1">
    <citation type="journal article" date="2019" name="Int. J. Syst. Evol. Microbiol.">
        <title>The Global Catalogue of Microorganisms (GCM) 10K type strain sequencing project: providing services to taxonomists for standard genome sequencing and annotation.</title>
        <authorList>
            <consortium name="The Broad Institute Genomics Platform"/>
            <consortium name="The Broad Institute Genome Sequencing Center for Infectious Disease"/>
            <person name="Wu L."/>
            <person name="Ma J."/>
        </authorList>
    </citation>
    <scope>NUCLEOTIDE SEQUENCE [LARGE SCALE GENOMIC DNA]</scope>
    <source>
        <strain evidence="4">JCM 31319</strain>
    </source>
</reference>
<feature type="domain" description="Aminoglycoside phosphotransferase" evidence="2">
    <location>
        <begin position="40"/>
        <end position="268"/>
    </location>
</feature>